<evidence type="ECO:0000313" key="3">
    <source>
        <dbReference type="Proteomes" id="UP000036000"/>
    </source>
</evidence>
<dbReference type="GO" id="GO:0009055">
    <property type="term" value="F:electron transfer activity"/>
    <property type="evidence" value="ECO:0007669"/>
    <property type="project" value="InterPro"/>
</dbReference>
<evidence type="ECO:0000259" key="1">
    <source>
        <dbReference type="Pfam" id="PF12682"/>
    </source>
</evidence>
<proteinExistence type="predicted"/>
<dbReference type="Proteomes" id="UP000036000">
    <property type="component" value="Chromosome"/>
</dbReference>
<protein>
    <recommendedName>
        <fullName evidence="1">Flavodoxin-like domain-containing protein</fullName>
    </recommendedName>
</protein>
<dbReference type="EMBL" id="CP012033">
    <property type="protein sequence ID" value="AKP65185.1"/>
    <property type="molecule type" value="Genomic_DNA"/>
</dbReference>
<dbReference type="PANTHER" id="PTHR39201">
    <property type="entry name" value="EXPORTED PROTEIN-RELATED"/>
    <property type="match status" value="1"/>
</dbReference>
<dbReference type="GO" id="GO:0016651">
    <property type="term" value="F:oxidoreductase activity, acting on NAD(P)H"/>
    <property type="evidence" value="ECO:0007669"/>
    <property type="project" value="UniProtKB-ARBA"/>
</dbReference>
<dbReference type="Pfam" id="PF12682">
    <property type="entry name" value="Flavodoxin_4"/>
    <property type="match status" value="1"/>
</dbReference>
<sequence>MPKGVIPSIMSKQIVLYFSCTGHTAAVAQKISRVTGAQLVPLEPQHPYTPDDLDWHNPTSRVSLESADDTVRPAIQLPNRRLLEQADIIYLGAPIWWSQVPHVVNTLLETNLLRGKTVWQFCTSSSTPIAAANARLRCAYPNIDWQLGRRFTRSIDGQEVEAWLKEGQH</sequence>
<gene>
    <name evidence="2" type="ORF">ABN16_09340</name>
</gene>
<dbReference type="Gene3D" id="3.40.50.360">
    <property type="match status" value="1"/>
</dbReference>
<dbReference type="PANTHER" id="PTHR39201:SF1">
    <property type="entry name" value="FLAVODOXIN-LIKE DOMAIN-CONTAINING PROTEIN"/>
    <property type="match status" value="1"/>
</dbReference>
<dbReference type="InterPro" id="IPR008254">
    <property type="entry name" value="Flavodoxin/NO_synth"/>
</dbReference>
<accession>A0AAC8UXT2</accession>
<dbReference type="InterPro" id="IPR001226">
    <property type="entry name" value="Flavodoxin_CS"/>
</dbReference>
<name>A0AAC8UXT2_9LACO</name>
<dbReference type="SUPFAM" id="SSF52218">
    <property type="entry name" value="Flavoproteins"/>
    <property type="match status" value="1"/>
</dbReference>
<dbReference type="GO" id="GO:0010181">
    <property type="term" value="F:FMN binding"/>
    <property type="evidence" value="ECO:0007669"/>
    <property type="project" value="InterPro"/>
</dbReference>
<organism evidence="2 3">
    <name type="scientific">Levilactobacillus koreensis</name>
    <dbReference type="NCBI Taxonomy" id="637971"/>
    <lineage>
        <taxon>Bacteria</taxon>
        <taxon>Bacillati</taxon>
        <taxon>Bacillota</taxon>
        <taxon>Bacilli</taxon>
        <taxon>Lactobacillales</taxon>
        <taxon>Lactobacillaceae</taxon>
        <taxon>Levilactobacillus</taxon>
    </lineage>
</organism>
<feature type="domain" description="Flavodoxin-like" evidence="1">
    <location>
        <begin position="12"/>
        <end position="165"/>
    </location>
</feature>
<reference evidence="2 3" key="1">
    <citation type="submission" date="2015-07" db="EMBL/GenBank/DDBJ databases">
        <title>Lactobacillus korensis/26-25/ whole genome sequencing.</title>
        <authorList>
            <person name="Kim M.K."/>
            <person name="Im W.-T."/>
            <person name="Srinivasan S."/>
            <person name="Lee J.-J."/>
        </authorList>
    </citation>
    <scope>NUCLEOTIDE SEQUENCE [LARGE SCALE GENOMIC DNA]</scope>
    <source>
        <strain evidence="2 3">26-25</strain>
    </source>
</reference>
<dbReference type="PROSITE" id="PS00201">
    <property type="entry name" value="FLAVODOXIN"/>
    <property type="match status" value="1"/>
</dbReference>
<dbReference type="AlphaFoldDB" id="A0AAC8UXT2"/>
<dbReference type="KEGG" id="lko:ABN16_09340"/>
<dbReference type="InterPro" id="IPR029039">
    <property type="entry name" value="Flavoprotein-like_sf"/>
</dbReference>
<keyword evidence="3" id="KW-1185">Reference proteome</keyword>
<evidence type="ECO:0000313" key="2">
    <source>
        <dbReference type="EMBL" id="AKP65185.1"/>
    </source>
</evidence>